<dbReference type="Gene3D" id="3.10.580.10">
    <property type="entry name" value="CBS-domain"/>
    <property type="match status" value="2"/>
</dbReference>
<dbReference type="AlphaFoldDB" id="A0A2K1IC77"/>
<evidence type="ECO:0000256" key="1">
    <source>
        <dbReference type="ARBA" id="ARBA00022737"/>
    </source>
</evidence>
<dbReference type="SMART" id="SM00116">
    <property type="entry name" value="CBS"/>
    <property type="match status" value="2"/>
</dbReference>
<dbReference type="Proteomes" id="UP000006727">
    <property type="component" value="Chromosome 26"/>
</dbReference>
<accession>A0A2K1IC77</accession>
<dbReference type="EnsemblPlants" id="Pp3c26_7290V3.2">
    <property type="protein sequence ID" value="Pp3c26_7290V3.2"/>
    <property type="gene ID" value="Pp3c26_7290"/>
</dbReference>
<dbReference type="PANTHER" id="PTHR13780">
    <property type="entry name" value="AMP-ACTIVATED PROTEIN KINASE, GAMMA REGULATORY SUBUNIT"/>
    <property type="match status" value="1"/>
</dbReference>
<keyword evidence="1" id="KW-0677">Repeat</keyword>
<keyword evidence="2 3" id="KW-0129">CBS domain</keyword>
<keyword evidence="7" id="KW-1185">Reference proteome</keyword>
<dbReference type="CDD" id="cd02205">
    <property type="entry name" value="CBS_pair_SF"/>
    <property type="match status" value="1"/>
</dbReference>
<dbReference type="EMBL" id="ABEU02000026">
    <property type="protein sequence ID" value="PNR26869.1"/>
    <property type="molecule type" value="Genomic_DNA"/>
</dbReference>
<sequence>MASKPELERLVSATERTVLEKKELVMNNIEEENKNLQAPDGEEIKGGGLQPTEALKQFFNHVSLFSAPGISNAEVVELSMTDTIGAAIEKLFIQKVMGAPVRDPHQTGSLPLTDQYVGLLDFASLVLWALERFEEAEAGLIHEPKLTTQSPESNFQREGPKESREDFFGLLDKLDHVKSTQVSTMASSFRWGPFFPVRPEDTLLHVLLILSKHRLKAVPVVDAESSKCVRAFITQNVALHLLLQCEGLPWFETIAGKEIRNAGFETEYNAEQLVFVHGDETLVTALHAMWKYRISGVPILDRPSKRLIGNIRYCDLLILLEDAQVFSKRNELLAQDFLKEHADDDGDHLQGTPLQEDFGAAISAAALSLANVKTPPMQDPVTFSSSDTMKEAMQKLFRARSDRGFIVDDVAS</sequence>
<evidence type="ECO:0000313" key="7">
    <source>
        <dbReference type="Proteomes" id="UP000006727"/>
    </source>
</evidence>
<name>A0A2K1IC77_PHYPA</name>
<evidence type="ECO:0000313" key="5">
    <source>
        <dbReference type="EMBL" id="PNR26869.1"/>
    </source>
</evidence>
<reference evidence="5 7" key="2">
    <citation type="journal article" date="2018" name="Plant J.">
        <title>The Physcomitrella patens chromosome-scale assembly reveals moss genome structure and evolution.</title>
        <authorList>
            <person name="Lang D."/>
            <person name="Ullrich K.K."/>
            <person name="Murat F."/>
            <person name="Fuchs J."/>
            <person name="Jenkins J."/>
            <person name="Haas F.B."/>
            <person name="Piednoel M."/>
            <person name="Gundlach H."/>
            <person name="Van Bel M."/>
            <person name="Meyberg R."/>
            <person name="Vives C."/>
            <person name="Morata J."/>
            <person name="Symeonidi A."/>
            <person name="Hiss M."/>
            <person name="Muchero W."/>
            <person name="Kamisugi Y."/>
            <person name="Saleh O."/>
            <person name="Blanc G."/>
            <person name="Decker E.L."/>
            <person name="van Gessel N."/>
            <person name="Grimwood J."/>
            <person name="Hayes R.D."/>
            <person name="Graham S.W."/>
            <person name="Gunter L.E."/>
            <person name="McDaniel S.F."/>
            <person name="Hoernstein S.N.W."/>
            <person name="Larsson A."/>
            <person name="Li F.W."/>
            <person name="Perroud P.F."/>
            <person name="Phillips J."/>
            <person name="Ranjan P."/>
            <person name="Rokshar D.S."/>
            <person name="Rothfels C.J."/>
            <person name="Schneider L."/>
            <person name="Shu S."/>
            <person name="Stevenson D.W."/>
            <person name="Thummler F."/>
            <person name="Tillich M."/>
            <person name="Villarreal Aguilar J.C."/>
            <person name="Widiez T."/>
            <person name="Wong G.K."/>
            <person name="Wymore A."/>
            <person name="Zhang Y."/>
            <person name="Zimmer A.D."/>
            <person name="Quatrano R.S."/>
            <person name="Mayer K.F.X."/>
            <person name="Goodstein D."/>
            <person name="Casacuberta J.M."/>
            <person name="Vandepoele K."/>
            <person name="Reski R."/>
            <person name="Cuming A.C."/>
            <person name="Tuskan G.A."/>
            <person name="Maumus F."/>
            <person name="Salse J."/>
            <person name="Schmutz J."/>
            <person name="Rensing S.A."/>
        </authorList>
    </citation>
    <scope>NUCLEOTIDE SEQUENCE [LARGE SCALE GENOMIC DNA]</scope>
    <source>
        <strain evidence="6 7">cv. Gransden 2004</strain>
    </source>
</reference>
<evidence type="ECO:0000259" key="4">
    <source>
        <dbReference type="PROSITE" id="PS51371"/>
    </source>
</evidence>
<dbReference type="PANTHER" id="PTHR13780:SF124">
    <property type="entry name" value="OS01G0633400 PROTEIN"/>
    <property type="match status" value="1"/>
</dbReference>
<proteinExistence type="predicted"/>
<dbReference type="InterPro" id="IPR000644">
    <property type="entry name" value="CBS_dom"/>
</dbReference>
<dbReference type="SUPFAM" id="SSF54631">
    <property type="entry name" value="CBS-domain pair"/>
    <property type="match status" value="2"/>
</dbReference>
<evidence type="ECO:0000256" key="3">
    <source>
        <dbReference type="PROSITE-ProRule" id="PRU00703"/>
    </source>
</evidence>
<dbReference type="GeneID" id="112277809"/>
<dbReference type="InterPro" id="IPR050511">
    <property type="entry name" value="AMPK_gamma/SDS23_families"/>
</dbReference>
<dbReference type="EnsemblPlants" id="Pp3c26_7290V3.1">
    <property type="protein sequence ID" value="Pp3c26_7290V3.1"/>
    <property type="gene ID" value="Pp3c26_7290"/>
</dbReference>
<dbReference type="PaxDb" id="3218-PP1S399_25V6.1"/>
<gene>
    <name evidence="6" type="primary">LOC112277809</name>
    <name evidence="5" type="ORF">PHYPA_030350</name>
</gene>
<dbReference type="Pfam" id="PF00571">
    <property type="entry name" value="CBS"/>
    <property type="match status" value="2"/>
</dbReference>
<dbReference type="RefSeq" id="XP_024366319.1">
    <property type="nucleotide sequence ID" value="XM_024510551.2"/>
</dbReference>
<dbReference type="STRING" id="3218.A0A2K1IC77"/>
<dbReference type="Gramene" id="Pp3c26_7290V3.2">
    <property type="protein sequence ID" value="Pp3c26_7290V3.2"/>
    <property type="gene ID" value="Pp3c26_7290"/>
</dbReference>
<organism evidence="5">
    <name type="scientific">Physcomitrium patens</name>
    <name type="common">Spreading-leaved earth moss</name>
    <name type="synonym">Physcomitrella patens</name>
    <dbReference type="NCBI Taxonomy" id="3218"/>
    <lineage>
        <taxon>Eukaryota</taxon>
        <taxon>Viridiplantae</taxon>
        <taxon>Streptophyta</taxon>
        <taxon>Embryophyta</taxon>
        <taxon>Bryophyta</taxon>
        <taxon>Bryophytina</taxon>
        <taxon>Bryopsida</taxon>
        <taxon>Funariidae</taxon>
        <taxon>Funariales</taxon>
        <taxon>Funariaceae</taxon>
        <taxon>Physcomitrium</taxon>
    </lineage>
</organism>
<protein>
    <recommendedName>
        <fullName evidence="4">CBS domain-containing protein</fullName>
    </recommendedName>
</protein>
<feature type="domain" description="CBS" evidence="4">
    <location>
        <begin position="268"/>
        <end position="326"/>
    </location>
</feature>
<dbReference type="RefSeq" id="XP_024366320.1">
    <property type="nucleotide sequence ID" value="XM_024510552.2"/>
</dbReference>
<dbReference type="InterPro" id="IPR046342">
    <property type="entry name" value="CBS_dom_sf"/>
</dbReference>
<reference evidence="5 7" key="1">
    <citation type="journal article" date="2008" name="Science">
        <title>The Physcomitrella genome reveals evolutionary insights into the conquest of land by plants.</title>
        <authorList>
            <person name="Rensing S."/>
            <person name="Lang D."/>
            <person name="Zimmer A."/>
            <person name="Terry A."/>
            <person name="Salamov A."/>
            <person name="Shapiro H."/>
            <person name="Nishiyama T."/>
            <person name="Perroud P.-F."/>
            <person name="Lindquist E."/>
            <person name="Kamisugi Y."/>
            <person name="Tanahashi T."/>
            <person name="Sakakibara K."/>
            <person name="Fujita T."/>
            <person name="Oishi K."/>
            <person name="Shin-I T."/>
            <person name="Kuroki Y."/>
            <person name="Toyoda A."/>
            <person name="Suzuki Y."/>
            <person name="Hashimoto A."/>
            <person name="Yamaguchi K."/>
            <person name="Sugano A."/>
            <person name="Kohara Y."/>
            <person name="Fujiyama A."/>
            <person name="Anterola A."/>
            <person name="Aoki S."/>
            <person name="Ashton N."/>
            <person name="Barbazuk W.B."/>
            <person name="Barker E."/>
            <person name="Bennetzen J."/>
            <person name="Bezanilla M."/>
            <person name="Blankenship R."/>
            <person name="Cho S.H."/>
            <person name="Dutcher S."/>
            <person name="Estelle M."/>
            <person name="Fawcett J.A."/>
            <person name="Gundlach H."/>
            <person name="Hanada K."/>
            <person name="Heyl A."/>
            <person name="Hicks K.A."/>
            <person name="Hugh J."/>
            <person name="Lohr M."/>
            <person name="Mayer K."/>
            <person name="Melkozernov A."/>
            <person name="Murata T."/>
            <person name="Nelson D."/>
            <person name="Pils B."/>
            <person name="Prigge M."/>
            <person name="Reiss B."/>
            <person name="Renner T."/>
            <person name="Rombauts S."/>
            <person name="Rushton P."/>
            <person name="Sanderfoot A."/>
            <person name="Schween G."/>
            <person name="Shiu S.-H."/>
            <person name="Stueber K."/>
            <person name="Theodoulou F.L."/>
            <person name="Tu H."/>
            <person name="Van de Peer Y."/>
            <person name="Verrier P.J."/>
            <person name="Waters E."/>
            <person name="Wood A."/>
            <person name="Yang L."/>
            <person name="Cove D."/>
            <person name="Cuming A."/>
            <person name="Hasebe M."/>
            <person name="Lucas S."/>
            <person name="Mishler D.B."/>
            <person name="Reski R."/>
            <person name="Grigoriev I."/>
            <person name="Quatrano R.S."/>
            <person name="Boore J.L."/>
        </authorList>
    </citation>
    <scope>NUCLEOTIDE SEQUENCE [LARGE SCALE GENOMIC DNA]</scope>
    <source>
        <strain evidence="6 7">cv. Gransden 2004</strain>
    </source>
</reference>
<reference evidence="6" key="3">
    <citation type="submission" date="2020-12" db="UniProtKB">
        <authorList>
            <consortium name="EnsemblPlants"/>
        </authorList>
    </citation>
    <scope>IDENTIFICATION</scope>
</reference>
<evidence type="ECO:0000256" key="2">
    <source>
        <dbReference type="ARBA" id="ARBA00023122"/>
    </source>
</evidence>
<dbReference type="PROSITE" id="PS51371">
    <property type="entry name" value="CBS"/>
    <property type="match status" value="1"/>
</dbReference>
<dbReference type="Gramene" id="Pp3c26_7290V3.1">
    <property type="protein sequence ID" value="Pp3c26_7290V3.1"/>
    <property type="gene ID" value="Pp3c26_7290"/>
</dbReference>
<evidence type="ECO:0000313" key="6">
    <source>
        <dbReference type="EnsemblPlants" id="Pp3c26_7290V3.1"/>
    </source>
</evidence>